<feature type="domain" description="HTH gntR-type" evidence="5">
    <location>
        <begin position="13"/>
        <end position="81"/>
    </location>
</feature>
<dbReference type="Pfam" id="PF07729">
    <property type="entry name" value="FCD"/>
    <property type="match status" value="1"/>
</dbReference>
<dbReference type="SUPFAM" id="SSF46785">
    <property type="entry name" value="Winged helix' DNA-binding domain"/>
    <property type="match status" value="1"/>
</dbReference>
<keyword evidence="2" id="KW-0238">DNA-binding</keyword>
<dbReference type="SMART" id="SM00895">
    <property type="entry name" value="FCD"/>
    <property type="match status" value="1"/>
</dbReference>
<dbReference type="RefSeq" id="WP_134190247.1">
    <property type="nucleotide sequence ID" value="NZ_JBHLUW010000035.1"/>
</dbReference>
<keyword evidence="7" id="KW-1185">Reference proteome</keyword>
<reference evidence="6 7" key="1">
    <citation type="submission" date="2019-03" db="EMBL/GenBank/DDBJ databases">
        <title>Genomic Encyclopedia of Type Strains, Phase III (KMG-III): the genomes of soil and plant-associated and newly described type strains.</title>
        <authorList>
            <person name="Whitman W."/>
        </authorList>
    </citation>
    <scope>NUCLEOTIDE SEQUENCE [LARGE SCALE GENOMIC DNA]</scope>
    <source>
        <strain evidence="6 7">LMG 29544</strain>
    </source>
</reference>
<dbReference type="EMBL" id="SORE01000002">
    <property type="protein sequence ID" value="TDY54111.1"/>
    <property type="molecule type" value="Genomic_DNA"/>
</dbReference>
<dbReference type="SMART" id="SM00345">
    <property type="entry name" value="HTH_GNTR"/>
    <property type="match status" value="1"/>
</dbReference>
<dbReference type="Proteomes" id="UP000295509">
    <property type="component" value="Unassembled WGS sequence"/>
</dbReference>
<dbReference type="Gene3D" id="1.10.10.10">
    <property type="entry name" value="Winged helix-like DNA-binding domain superfamily/Winged helix DNA-binding domain"/>
    <property type="match status" value="1"/>
</dbReference>
<dbReference type="Gene3D" id="1.20.120.530">
    <property type="entry name" value="GntR ligand-binding domain-like"/>
    <property type="match status" value="1"/>
</dbReference>
<dbReference type="SUPFAM" id="SSF48008">
    <property type="entry name" value="GntR ligand-binding domain-like"/>
    <property type="match status" value="1"/>
</dbReference>
<keyword evidence="1" id="KW-0805">Transcription regulation</keyword>
<feature type="region of interest" description="Disordered" evidence="4">
    <location>
        <begin position="240"/>
        <end position="274"/>
    </location>
</feature>
<accession>A0A4R8LZJ6</accession>
<evidence type="ECO:0000259" key="5">
    <source>
        <dbReference type="PROSITE" id="PS50949"/>
    </source>
</evidence>
<proteinExistence type="predicted"/>
<dbReference type="GO" id="GO:0003700">
    <property type="term" value="F:DNA-binding transcription factor activity"/>
    <property type="evidence" value="ECO:0007669"/>
    <property type="project" value="InterPro"/>
</dbReference>
<feature type="compositionally biased region" description="Basic and acidic residues" evidence="4">
    <location>
        <begin position="257"/>
        <end position="274"/>
    </location>
</feature>
<evidence type="ECO:0000256" key="2">
    <source>
        <dbReference type="ARBA" id="ARBA00023125"/>
    </source>
</evidence>
<dbReference type="InterPro" id="IPR036390">
    <property type="entry name" value="WH_DNA-bd_sf"/>
</dbReference>
<dbReference type="PANTHER" id="PTHR43537">
    <property type="entry name" value="TRANSCRIPTIONAL REGULATOR, GNTR FAMILY"/>
    <property type="match status" value="1"/>
</dbReference>
<keyword evidence="3" id="KW-0804">Transcription</keyword>
<dbReference type="InterPro" id="IPR000524">
    <property type="entry name" value="Tscrpt_reg_HTH_GntR"/>
</dbReference>
<gene>
    <name evidence="6" type="ORF">BX592_102258</name>
</gene>
<dbReference type="Pfam" id="PF00392">
    <property type="entry name" value="GntR"/>
    <property type="match status" value="1"/>
</dbReference>
<dbReference type="PRINTS" id="PR00035">
    <property type="entry name" value="HTHGNTR"/>
</dbReference>
<dbReference type="InterPro" id="IPR011711">
    <property type="entry name" value="GntR_C"/>
</dbReference>
<dbReference type="PROSITE" id="PS50949">
    <property type="entry name" value="HTH_GNTR"/>
    <property type="match status" value="1"/>
</dbReference>
<protein>
    <submittedName>
        <fullName evidence="6">GntR family transcriptional regulator</fullName>
    </submittedName>
</protein>
<dbReference type="InterPro" id="IPR008920">
    <property type="entry name" value="TF_FadR/GntR_C"/>
</dbReference>
<dbReference type="OrthoDB" id="5450856at2"/>
<name>A0A4R8LZJ6_9BURK</name>
<comment type="caution">
    <text evidence="6">The sequence shown here is derived from an EMBL/GenBank/DDBJ whole genome shotgun (WGS) entry which is preliminary data.</text>
</comment>
<evidence type="ECO:0000256" key="3">
    <source>
        <dbReference type="ARBA" id="ARBA00023163"/>
    </source>
</evidence>
<dbReference type="PANTHER" id="PTHR43537:SF5">
    <property type="entry name" value="UXU OPERON TRANSCRIPTIONAL REGULATOR"/>
    <property type="match status" value="1"/>
</dbReference>
<evidence type="ECO:0000256" key="4">
    <source>
        <dbReference type="SAM" id="MobiDB-lite"/>
    </source>
</evidence>
<dbReference type="CDD" id="cd07377">
    <property type="entry name" value="WHTH_GntR"/>
    <property type="match status" value="1"/>
</dbReference>
<sequence length="274" mass="30759">MSTPTPPFAIKRQRLFDQVAQHLEAMILSGEVGVGAPLPSERELMERFGVGRPAVREALLWLNKKGLISVSAGERARVVEPDPSELLEHLSGAALLFASTPRGMQQFQQTRLFTEVALAREACRWTSADDLKRLEKLLRENEASADNMDEFARTDDAFHFGIASLSHNPLIDALYRSVLSVLQDQRYTSLQHRDALQAAIDCHARIFDAIAARDPDRAEQVMRDHLTNVESFYWDVRGKQAPRAPDATAQAPQPAEKTTRKTTEKAERPLRPRP</sequence>
<dbReference type="InterPro" id="IPR036388">
    <property type="entry name" value="WH-like_DNA-bd_sf"/>
</dbReference>
<evidence type="ECO:0000256" key="1">
    <source>
        <dbReference type="ARBA" id="ARBA00023015"/>
    </source>
</evidence>
<feature type="compositionally biased region" description="Low complexity" evidence="4">
    <location>
        <begin position="241"/>
        <end position="256"/>
    </location>
</feature>
<organism evidence="6 7">
    <name type="scientific">Paraburkholderia rhizosphaerae</name>
    <dbReference type="NCBI Taxonomy" id="480658"/>
    <lineage>
        <taxon>Bacteria</taxon>
        <taxon>Pseudomonadati</taxon>
        <taxon>Pseudomonadota</taxon>
        <taxon>Betaproteobacteria</taxon>
        <taxon>Burkholderiales</taxon>
        <taxon>Burkholderiaceae</taxon>
        <taxon>Paraburkholderia</taxon>
    </lineage>
</organism>
<dbReference type="GO" id="GO:0003677">
    <property type="term" value="F:DNA binding"/>
    <property type="evidence" value="ECO:0007669"/>
    <property type="project" value="UniProtKB-KW"/>
</dbReference>
<evidence type="ECO:0000313" key="7">
    <source>
        <dbReference type="Proteomes" id="UP000295509"/>
    </source>
</evidence>
<dbReference type="AlphaFoldDB" id="A0A4R8LZJ6"/>
<evidence type="ECO:0000313" key="6">
    <source>
        <dbReference type="EMBL" id="TDY54111.1"/>
    </source>
</evidence>